<sequence>MLLSFWESSEFDLGMKESTILIEPAPIANATYGKPLNFTCTCPDPWQSAALKILGKNGFKFATFKDVYCQVPIDRERFYSVACSGNTITFGILHPVDNVTWQCIFAHNSVNIGNNVTKVNINRDPPTLKPSNKTTVREGTSDVRLFCDVVTDGNPAKYSNLIWQHWIGNTFIRKLDPDNLPNGSPIKTFSLTVQSISFNDIGTYICLTTSSGVGGNITQSASTELVVEAIPRVLLTTNLFYRQVEKSFEVRLECVGNPPVSSLKVNTKLESSPPPFYNKTKIEKPISLE</sequence>
<dbReference type="PROSITE" id="PS50835">
    <property type="entry name" value="IG_LIKE"/>
    <property type="match status" value="1"/>
</dbReference>
<dbReference type="EnsemblMetazoa" id="G25997.1">
    <property type="protein sequence ID" value="G25997.1:cds"/>
    <property type="gene ID" value="G25997"/>
</dbReference>
<feature type="domain" description="Ig-like" evidence="1">
    <location>
        <begin position="125"/>
        <end position="222"/>
    </location>
</feature>
<organism evidence="2 3">
    <name type="scientific">Magallana gigas</name>
    <name type="common">Pacific oyster</name>
    <name type="synonym">Crassostrea gigas</name>
    <dbReference type="NCBI Taxonomy" id="29159"/>
    <lineage>
        <taxon>Eukaryota</taxon>
        <taxon>Metazoa</taxon>
        <taxon>Spiralia</taxon>
        <taxon>Lophotrochozoa</taxon>
        <taxon>Mollusca</taxon>
        <taxon>Bivalvia</taxon>
        <taxon>Autobranchia</taxon>
        <taxon>Pteriomorphia</taxon>
        <taxon>Ostreida</taxon>
        <taxon>Ostreoidea</taxon>
        <taxon>Ostreidae</taxon>
        <taxon>Magallana</taxon>
    </lineage>
</organism>
<name>A0A8W8L1F9_MAGGI</name>
<evidence type="ECO:0000313" key="3">
    <source>
        <dbReference type="Proteomes" id="UP000005408"/>
    </source>
</evidence>
<keyword evidence="3" id="KW-1185">Reference proteome</keyword>
<accession>A0A8W8L1F9</accession>
<dbReference type="InterPro" id="IPR036179">
    <property type="entry name" value="Ig-like_dom_sf"/>
</dbReference>
<dbReference type="Gene3D" id="2.60.40.10">
    <property type="entry name" value="Immunoglobulins"/>
    <property type="match status" value="1"/>
</dbReference>
<reference evidence="2" key="1">
    <citation type="submission" date="2022-08" db="UniProtKB">
        <authorList>
            <consortium name="EnsemblMetazoa"/>
        </authorList>
    </citation>
    <scope>IDENTIFICATION</scope>
    <source>
        <strain evidence="2">05x7-T-G4-1.051#20</strain>
    </source>
</reference>
<dbReference type="SUPFAM" id="SSF48726">
    <property type="entry name" value="Immunoglobulin"/>
    <property type="match status" value="1"/>
</dbReference>
<dbReference type="Proteomes" id="UP000005408">
    <property type="component" value="Unassembled WGS sequence"/>
</dbReference>
<protein>
    <recommendedName>
        <fullName evidence="1">Ig-like domain-containing protein</fullName>
    </recommendedName>
</protein>
<dbReference type="InterPro" id="IPR007110">
    <property type="entry name" value="Ig-like_dom"/>
</dbReference>
<evidence type="ECO:0000259" key="1">
    <source>
        <dbReference type="PROSITE" id="PS50835"/>
    </source>
</evidence>
<dbReference type="AlphaFoldDB" id="A0A8W8L1F9"/>
<dbReference type="SMART" id="SM00409">
    <property type="entry name" value="IG"/>
    <property type="match status" value="1"/>
</dbReference>
<evidence type="ECO:0000313" key="2">
    <source>
        <dbReference type="EnsemblMetazoa" id="G25997.1:cds"/>
    </source>
</evidence>
<dbReference type="InterPro" id="IPR013783">
    <property type="entry name" value="Ig-like_fold"/>
</dbReference>
<dbReference type="InterPro" id="IPR003599">
    <property type="entry name" value="Ig_sub"/>
</dbReference>
<proteinExistence type="predicted"/>